<evidence type="ECO:0000313" key="2">
    <source>
        <dbReference type="Proteomes" id="UP000475862"/>
    </source>
</evidence>
<name>A0A6G0U1C4_APHGL</name>
<organism evidence="1 2">
    <name type="scientific">Aphis glycines</name>
    <name type="common">Soybean aphid</name>
    <dbReference type="NCBI Taxonomy" id="307491"/>
    <lineage>
        <taxon>Eukaryota</taxon>
        <taxon>Metazoa</taxon>
        <taxon>Ecdysozoa</taxon>
        <taxon>Arthropoda</taxon>
        <taxon>Hexapoda</taxon>
        <taxon>Insecta</taxon>
        <taxon>Pterygota</taxon>
        <taxon>Neoptera</taxon>
        <taxon>Paraneoptera</taxon>
        <taxon>Hemiptera</taxon>
        <taxon>Sternorrhyncha</taxon>
        <taxon>Aphidomorpha</taxon>
        <taxon>Aphidoidea</taxon>
        <taxon>Aphididae</taxon>
        <taxon>Aphidini</taxon>
        <taxon>Aphis</taxon>
        <taxon>Aphis</taxon>
    </lineage>
</organism>
<sequence length="237" mass="27226">MANKLFYNVSVFIFIVTFNDRACDRCVHKLYDPCYRCKKTSYSETPSTSCSRVLITQGMLILSRFVNLKELVQSQLHLPIKVLFKLQYHLFSKSKEFVNGKRQSNDDEVKEQTAKELTGEVYDTVVIILRPNAYKLVILSFNRCRAIIPILHDQLQYKLFRSSIGENFGSLRTACSGHQTFYGGPYLSYVSDWQKKRILMVEIKTLQSARRAAIQYLRTAPCGSTSFSGGNWSVNEV</sequence>
<evidence type="ECO:0000313" key="1">
    <source>
        <dbReference type="EMBL" id="KAE9542767.1"/>
    </source>
</evidence>
<keyword evidence="2" id="KW-1185">Reference proteome</keyword>
<dbReference type="Proteomes" id="UP000475862">
    <property type="component" value="Unassembled WGS sequence"/>
</dbReference>
<comment type="caution">
    <text evidence="1">The sequence shown here is derived from an EMBL/GenBank/DDBJ whole genome shotgun (WGS) entry which is preliminary data.</text>
</comment>
<accession>A0A6G0U1C4</accession>
<protein>
    <submittedName>
        <fullName evidence="1">Uncharacterized protein</fullName>
    </submittedName>
</protein>
<proteinExistence type="predicted"/>
<dbReference type="EMBL" id="VYZN01000009">
    <property type="protein sequence ID" value="KAE9542767.1"/>
    <property type="molecule type" value="Genomic_DNA"/>
</dbReference>
<reference evidence="1 2" key="1">
    <citation type="submission" date="2019-08" db="EMBL/GenBank/DDBJ databases">
        <title>The genome of the soybean aphid Biotype 1, its phylome, world population structure and adaptation to the North American continent.</title>
        <authorList>
            <person name="Giordano R."/>
            <person name="Donthu R.K."/>
            <person name="Hernandez A.G."/>
            <person name="Wright C.L."/>
            <person name="Zimin A.V."/>
        </authorList>
    </citation>
    <scope>NUCLEOTIDE SEQUENCE [LARGE SCALE GENOMIC DNA]</scope>
    <source>
        <tissue evidence="1">Whole aphids</tissue>
    </source>
</reference>
<dbReference type="AlphaFoldDB" id="A0A6G0U1C4"/>
<gene>
    <name evidence="1" type="ORF">AGLY_002678</name>
</gene>